<dbReference type="EMBL" id="CP003837">
    <property type="protein sequence ID" value="AGH46260.1"/>
    <property type="molecule type" value="Genomic_DNA"/>
</dbReference>
<dbReference type="KEGG" id="gps:C427_4155"/>
<dbReference type="PATRIC" id="fig|1129794.4.peg.4138"/>
<protein>
    <submittedName>
        <fullName evidence="1">Uncharacterized protein</fullName>
    </submittedName>
</protein>
<sequence length="39" mass="4691">MFLRGHFLKMPLKILIPHFFVKSLRALVMLIMGPHHYEK</sequence>
<dbReference type="AlphaFoldDB" id="M4RRG0"/>
<dbReference type="STRING" id="1129794.C427_4155"/>
<name>M4RRG0_9ALTE</name>
<dbReference type="Proteomes" id="UP000011864">
    <property type="component" value="Chromosome"/>
</dbReference>
<reference evidence="1 2" key="1">
    <citation type="journal article" date="2013" name="Genome Announc.">
        <title>Complete Genome Sequence of Glaciecola psychrophila Strain 170T.</title>
        <authorList>
            <person name="Yin J."/>
            <person name="Chen J."/>
            <person name="Liu G."/>
            <person name="Yu Y."/>
            <person name="Song L."/>
            <person name="Wang X."/>
            <person name="Qu X."/>
        </authorList>
    </citation>
    <scope>NUCLEOTIDE SEQUENCE [LARGE SCALE GENOMIC DNA]</scope>
    <source>
        <strain evidence="1 2">170</strain>
    </source>
</reference>
<evidence type="ECO:0000313" key="1">
    <source>
        <dbReference type="EMBL" id="AGH46260.1"/>
    </source>
</evidence>
<dbReference type="HOGENOM" id="CLU_3314121_0_0_6"/>
<accession>M4RRG0</accession>
<gene>
    <name evidence="1" type="ORF">C427_4155</name>
</gene>
<keyword evidence="2" id="KW-1185">Reference proteome</keyword>
<proteinExistence type="predicted"/>
<evidence type="ECO:0000313" key="2">
    <source>
        <dbReference type="Proteomes" id="UP000011864"/>
    </source>
</evidence>
<organism evidence="1 2">
    <name type="scientific">Paraglaciecola psychrophila 170</name>
    <dbReference type="NCBI Taxonomy" id="1129794"/>
    <lineage>
        <taxon>Bacteria</taxon>
        <taxon>Pseudomonadati</taxon>
        <taxon>Pseudomonadota</taxon>
        <taxon>Gammaproteobacteria</taxon>
        <taxon>Alteromonadales</taxon>
        <taxon>Alteromonadaceae</taxon>
        <taxon>Paraglaciecola</taxon>
    </lineage>
</organism>